<feature type="non-terminal residue" evidence="1">
    <location>
        <position position="1"/>
    </location>
</feature>
<gene>
    <name evidence="1" type="ORF">PBRASI_LOCUS11185</name>
</gene>
<organism evidence="1 2">
    <name type="scientific">Paraglomus brasilianum</name>
    <dbReference type="NCBI Taxonomy" id="144538"/>
    <lineage>
        <taxon>Eukaryota</taxon>
        <taxon>Fungi</taxon>
        <taxon>Fungi incertae sedis</taxon>
        <taxon>Mucoromycota</taxon>
        <taxon>Glomeromycotina</taxon>
        <taxon>Glomeromycetes</taxon>
        <taxon>Paraglomerales</taxon>
        <taxon>Paraglomeraceae</taxon>
        <taxon>Paraglomus</taxon>
    </lineage>
</organism>
<keyword evidence="2" id="KW-1185">Reference proteome</keyword>
<evidence type="ECO:0000313" key="2">
    <source>
        <dbReference type="Proteomes" id="UP000789739"/>
    </source>
</evidence>
<dbReference type="EMBL" id="CAJVPI010004585">
    <property type="protein sequence ID" value="CAG8668719.1"/>
    <property type="molecule type" value="Genomic_DNA"/>
</dbReference>
<evidence type="ECO:0000313" key="1">
    <source>
        <dbReference type="EMBL" id="CAG8668719.1"/>
    </source>
</evidence>
<accession>A0A9N9EAG7</accession>
<reference evidence="1" key="1">
    <citation type="submission" date="2021-06" db="EMBL/GenBank/DDBJ databases">
        <authorList>
            <person name="Kallberg Y."/>
            <person name="Tangrot J."/>
            <person name="Rosling A."/>
        </authorList>
    </citation>
    <scope>NUCLEOTIDE SEQUENCE</scope>
    <source>
        <strain evidence="1">BR232B</strain>
    </source>
</reference>
<dbReference type="AlphaFoldDB" id="A0A9N9EAG7"/>
<protein>
    <submittedName>
        <fullName evidence="1">11232_t:CDS:1</fullName>
    </submittedName>
</protein>
<comment type="caution">
    <text evidence="1">The sequence shown here is derived from an EMBL/GenBank/DDBJ whole genome shotgun (WGS) entry which is preliminary data.</text>
</comment>
<dbReference type="OrthoDB" id="2447860at2759"/>
<proteinExistence type="predicted"/>
<dbReference type="Proteomes" id="UP000789739">
    <property type="component" value="Unassembled WGS sequence"/>
</dbReference>
<name>A0A9N9EAG7_9GLOM</name>
<sequence length="189" mass="21908">VRNIVMPYASESKWVNPPSSRPILIITVWDAVALLWTYSISRPPKMKCNYKIKPPRKKFKNQAAYLVKMLSILAVKITEMEMNQYVRPTAINLTFSTRRNNIKNYLSGVSIRGKWGVTKEERRQLFEVNKRAAERRVKTMKSMFSNSKPRKKWRVAKIPGAIVQSRYHGVLFMGRKLPEIAVLLCIPGQ</sequence>